<feature type="region of interest" description="Disordered" evidence="1">
    <location>
        <begin position="208"/>
        <end position="234"/>
    </location>
</feature>
<comment type="caution">
    <text evidence="2">The sequence shown here is derived from an EMBL/GenBank/DDBJ whole genome shotgun (WGS) entry which is preliminary data.</text>
</comment>
<feature type="compositionally biased region" description="Low complexity" evidence="1">
    <location>
        <begin position="223"/>
        <end position="234"/>
    </location>
</feature>
<dbReference type="AlphaFoldDB" id="A0ABD5ZE30"/>
<gene>
    <name evidence="2" type="ORF">ACFQJC_08035</name>
</gene>
<reference evidence="2 3" key="1">
    <citation type="journal article" date="2019" name="Int. J. Syst. Evol. Microbiol.">
        <title>The Global Catalogue of Microorganisms (GCM) 10K type strain sequencing project: providing services to taxonomists for standard genome sequencing and annotation.</title>
        <authorList>
            <consortium name="The Broad Institute Genomics Platform"/>
            <consortium name="The Broad Institute Genome Sequencing Center for Infectious Disease"/>
            <person name="Wu L."/>
            <person name="Ma J."/>
        </authorList>
    </citation>
    <scope>NUCLEOTIDE SEQUENCE [LARGE SCALE GENOMIC DNA]</scope>
    <source>
        <strain evidence="2 3">DSM 29988</strain>
    </source>
</reference>
<name>A0ABD5ZE30_9EURY</name>
<dbReference type="EMBL" id="JBHTAA010000005">
    <property type="protein sequence ID" value="MFC7203458.1"/>
    <property type="molecule type" value="Genomic_DNA"/>
</dbReference>
<evidence type="ECO:0000313" key="3">
    <source>
        <dbReference type="Proteomes" id="UP001596481"/>
    </source>
</evidence>
<dbReference type="Proteomes" id="UP001596481">
    <property type="component" value="Unassembled WGS sequence"/>
</dbReference>
<evidence type="ECO:0000313" key="2">
    <source>
        <dbReference type="EMBL" id="MFC7203458.1"/>
    </source>
</evidence>
<evidence type="ECO:0000256" key="1">
    <source>
        <dbReference type="SAM" id="MobiDB-lite"/>
    </source>
</evidence>
<protein>
    <submittedName>
        <fullName evidence="2">Uncharacterized protein</fullName>
    </submittedName>
</protein>
<keyword evidence="3" id="KW-1185">Reference proteome</keyword>
<accession>A0ABD5ZE30</accession>
<dbReference type="RefSeq" id="WP_390222800.1">
    <property type="nucleotide sequence ID" value="NZ_JBHTAA010000005.1"/>
</dbReference>
<organism evidence="2 3">
    <name type="scientific">Haloferax namakaokahaiae</name>
    <dbReference type="NCBI Taxonomy" id="1748331"/>
    <lineage>
        <taxon>Archaea</taxon>
        <taxon>Methanobacteriati</taxon>
        <taxon>Methanobacteriota</taxon>
        <taxon>Stenosarchaea group</taxon>
        <taxon>Halobacteria</taxon>
        <taxon>Halobacteriales</taxon>
        <taxon>Haloferacaceae</taxon>
        <taxon>Haloferax</taxon>
    </lineage>
</organism>
<proteinExistence type="predicted"/>
<sequence length="528" mass="57055">MPTTHLAVLGLEIQRVVTPLEDGRVTADRACVVRDVADPELGHDPAASTPGRPRVHAHAAQQVIDALSTHVGASDEHPDEARLPFNGSFADLYAETTALLRETAADGPVTVNLAAAPPQVGAAFYAARTALVEQGVVSRDDISLWTIPATEHRDLAAIDVLRTLVTNAEDALDTLSSFETTANGPVAEAVAEPVRIALDDLQLALDEATGTSSSGTRRRSVRRQSSNGSALGSMSSYLDRARDQLSTLVEADEPTPDPENTRDPYALLDAFDDWLEAELGLLSQVEEEPTELVERFRESCEARFGKFEDDATVSLFASLDRFEAHLESYLQAREQLGAAHESVASATTTLASGVEEATDRLTALDSDGATVGTTVQPLDAHSLAPLSDLEATVLHVLSTSPPRSRQRTRRALAALLRERAEHHGIVAGARDEDERSAFEAFCVTIARDSDAGDEFETRLADDLRARFDVAVEGLFAHGFVQTRERETGRDALELAPAGHLWTETSDEELLRETAIDDLLRDCVERADD</sequence>